<dbReference type="RefSeq" id="XP_066670463.1">
    <property type="nucleotide sequence ID" value="XM_066806845.1"/>
</dbReference>
<name>A0ABR1WWP0_9PEZI</name>
<reference evidence="2 3" key="1">
    <citation type="submission" date="2023-01" db="EMBL/GenBank/DDBJ databases">
        <title>Analysis of 21 Apiospora genomes using comparative genomics revels a genus with tremendous synthesis potential of carbohydrate active enzymes and secondary metabolites.</title>
        <authorList>
            <person name="Sorensen T."/>
        </authorList>
    </citation>
    <scope>NUCLEOTIDE SEQUENCE [LARGE SCALE GENOMIC DNA]</scope>
    <source>
        <strain evidence="2 3">CBS 114990</strain>
    </source>
</reference>
<comment type="caution">
    <text evidence="2">The sequence shown here is derived from an EMBL/GenBank/DDBJ whole genome shotgun (WGS) entry which is preliminary data.</text>
</comment>
<evidence type="ECO:0000259" key="1">
    <source>
        <dbReference type="PROSITE" id="PS50181"/>
    </source>
</evidence>
<sequence length="607" mass="68918">MSSTAPPPPPSSHLLNCPTEILIAITRHLPNRDLKTLRLSCTRLKAAAPLRLDRVFLSANPRNVSVFNAIAADDVFRHQVVEIVWDDALLVEDATRDWDSWLGTSDDGFYYGEVDDATGRRRGNDDDGGEGFPRWFGRACKQSLETTISADLCRREMADWTTRPMLCISECWVYYQELLAQQREVLRSGTHVRTLEDAWRRRRFPNARTITVTPAAHGRLFHPLFETPMIRAFPPGFNYLIPRGWPVYGEEEDGVPRAEEWEDDGDDWPGFRAVMSIVARYPDVELAELRVDAFGVATGLNVRVFEEPCRALADFTTIVTRPSFQHLHLDLMVGGQEGYGWEAFTRGHLARALSAAKLQSLSIRTDVAGGLVCDGDESPVPLRTIFTPPSLSCVRHFSLSGFYVREEELLQILADLPLEVLEMVELSFLWFFKERPAVTHNTTNTNHNNPVTSSSLRNGFFGHIIELLYPNPSADGIHDSDNNNNVNSTNEIDPNTSIAETRLETMGQLLERIRDELPWRNVKLTIGEPADHEMDGRARWASADDFLYRGGENPCPEAFSQGTRIAWGFGIERDVFDESYERPYVESEEALGYRYWYDELQAINCRR</sequence>
<gene>
    <name evidence="2" type="ORF">PG997_002530</name>
</gene>
<feature type="domain" description="F-box" evidence="1">
    <location>
        <begin position="11"/>
        <end position="59"/>
    </location>
</feature>
<keyword evidence="3" id="KW-1185">Reference proteome</keyword>
<dbReference type="EMBL" id="JAQQWN010000004">
    <property type="protein sequence ID" value="KAK8087569.1"/>
    <property type="molecule type" value="Genomic_DNA"/>
</dbReference>
<dbReference type="GeneID" id="92039905"/>
<proteinExistence type="predicted"/>
<evidence type="ECO:0000313" key="2">
    <source>
        <dbReference type="EMBL" id="KAK8087569.1"/>
    </source>
</evidence>
<dbReference type="PROSITE" id="PS50181">
    <property type="entry name" value="FBOX"/>
    <property type="match status" value="1"/>
</dbReference>
<evidence type="ECO:0000313" key="3">
    <source>
        <dbReference type="Proteomes" id="UP001433268"/>
    </source>
</evidence>
<protein>
    <recommendedName>
        <fullName evidence="1">F-box domain-containing protein</fullName>
    </recommendedName>
</protein>
<dbReference type="Proteomes" id="UP001433268">
    <property type="component" value="Unassembled WGS sequence"/>
</dbReference>
<dbReference type="InterPro" id="IPR001810">
    <property type="entry name" value="F-box_dom"/>
</dbReference>
<organism evidence="2 3">
    <name type="scientific">Apiospora hydei</name>
    <dbReference type="NCBI Taxonomy" id="1337664"/>
    <lineage>
        <taxon>Eukaryota</taxon>
        <taxon>Fungi</taxon>
        <taxon>Dikarya</taxon>
        <taxon>Ascomycota</taxon>
        <taxon>Pezizomycotina</taxon>
        <taxon>Sordariomycetes</taxon>
        <taxon>Xylariomycetidae</taxon>
        <taxon>Amphisphaeriales</taxon>
        <taxon>Apiosporaceae</taxon>
        <taxon>Apiospora</taxon>
    </lineage>
</organism>
<accession>A0ABR1WWP0</accession>